<dbReference type="Proteomes" id="UP000050872">
    <property type="component" value="Unassembled WGS sequence"/>
</dbReference>
<dbReference type="EMBL" id="AZEZ01000060">
    <property type="protein sequence ID" value="KRL44092.1"/>
    <property type="molecule type" value="Genomic_DNA"/>
</dbReference>
<feature type="domain" description="ASCH" evidence="1">
    <location>
        <begin position="27"/>
        <end position="150"/>
    </location>
</feature>
<dbReference type="InterPro" id="IPR015947">
    <property type="entry name" value="PUA-like_sf"/>
</dbReference>
<dbReference type="OrthoDB" id="9807542at2"/>
<dbReference type="Gene3D" id="3.10.400.10">
    <property type="entry name" value="Sulfate adenylyltransferase"/>
    <property type="match status" value="1"/>
</dbReference>
<proteinExistence type="predicted"/>
<gene>
    <name evidence="2" type="ORF">FD29_GL000265</name>
</gene>
<dbReference type="CDD" id="cd06553">
    <property type="entry name" value="ASCH_Ef3133_like"/>
    <property type="match status" value="1"/>
</dbReference>
<dbReference type="SUPFAM" id="SSF88697">
    <property type="entry name" value="PUA domain-like"/>
    <property type="match status" value="1"/>
</dbReference>
<keyword evidence="3" id="KW-1185">Reference proteome</keyword>
<name>A0A0R1QHI4_9LACO</name>
<comment type="caution">
    <text evidence="2">The sequence shown here is derived from an EMBL/GenBank/DDBJ whole genome shotgun (WGS) entry which is preliminary data.</text>
</comment>
<dbReference type="PANTHER" id="PTHR39203">
    <property type="entry name" value="CYTOPLASMIC PROTEIN-RELATED"/>
    <property type="match status" value="1"/>
</dbReference>
<dbReference type="STRING" id="1423770.FD29_GL000265"/>
<dbReference type="Pfam" id="PF04266">
    <property type="entry name" value="ASCH"/>
    <property type="match status" value="1"/>
</dbReference>
<dbReference type="InterPro" id="IPR007374">
    <property type="entry name" value="ASCH_domain"/>
</dbReference>
<sequence>MDTKTYWNNFRSQHPEVTTNEHDDFALGFPGDIETNDELAQLIKDGTKTATSSALDLYAITGEVMPKTGAYSIILNGHDQPVCIIKEIEVKSCPLMEVSAEHAYNEGEGPRTLEHWRQVHINFFKKEYTDLGKEFHDNIPVLCEKFEVVYK</sequence>
<reference evidence="2 3" key="1">
    <citation type="journal article" date="2015" name="Genome Announc.">
        <title>Expanding the biotechnology potential of lactobacilli through comparative genomics of 213 strains and associated genera.</title>
        <authorList>
            <person name="Sun Z."/>
            <person name="Harris H.M."/>
            <person name="McCann A."/>
            <person name="Guo C."/>
            <person name="Argimon S."/>
            <person name="Zhang W."/>
            <person name="Yang X."/>
            <person name="Jeffery I.B."/>
            <person name="Cooney J.C."/>
            <person name="Kagawa T.F."/>
            <person name="Liu W."/>
            <person name="Song Y."/>
            <person name="Salvetti E."/>
            <person name="Wrobel A."/>
            <person name="Rasinkangas P."/>
            <person name="Parkhill J."/>
            <person name="Rea M.C."/>
            <person name="O'Sullivan O."/>
            <person name="Ritari J."/>
            <person name="Douillard F.P."/>
            <person name="Paul Ross R."/>
            <person name="Yang R."/>
            <person name="Briner A.E."/>
            <person name="Felis G.E."/>
            <person name="de Vos W.M."/>
            <person name="Barrangou R."/>
            <person name="Klaenhammer T.R."/>
            <person name="Caufield P.W."/>
            <person name="Cui Y."/>
            <person name="Zhang H."/>
            <person name="O'Toole P.W."/>
        </authorList>
    </citation>
    <scope>NUCLEOTIDE SEQUENCE [LARGE SCALE GENOMIC DNA]</scope>
    <source>
        <strain evidence="2 3">DSM 14500</strain>
    </source>
</reference>
<dbReference type="PATRIC" id="fig|1423770.3.peg.266"/>
<dbReference type="RefSeq" id="WP_083477784.1">
    <property type="nucleotide sequence ID" value="NZ_AZEZ01000060.1"/>
</dbReference>
<dbReference type="AlphaFoldDB" id="A0A0R1QHI4"/>
<protein>
    <recommendedName>
        <fullName evidence="1">ASCH domain-containing protein</fullName>
    </recommendedName>
</protein>
<dbReference type="PIRSF" id="PIRSF021320">
    <property type="entry name" value="DUF984"/>
    <property type="match status" value="1"/>
</dbReference>
<evidence type="ECO:0000313" key="2">
    <source>
        <dbReference type="EMBL" id="KRL44092.1"/>
    </source>
</evidence>
<dbReference type="SMART" id="SM01022">
    <property type="entry name" value="ASCH"/>
    <property type="match status" value="1"/>
</dbReference>
<accession>A0A0R1QHI4</accession>
<organism evidence="2 3">
    <name type="scientific">Companilactobacillus mindensis DSM 14500</name>
    <dbReference type="NCBI Taxonomy" id="1423770"/>
    <lineage>
        <taxon>Bacteria</taxon>
        <taxon>Bacillati</taxon>
        <taxon>Bacillota</taxon>
        <taxon>Bacilli</taxon>
        <taxon>Lactobacillales</taxon>
        <taxon>Lactobacillaceae</taxon>
        <taxon>Companilactobacillus</taxon>
    </lineage>
</organism>
<dbReference type="PANTHER" id="PTHR39203:SF1">
    <property type="entry name" value="CYTOPLASMIC PROTEIN"/>
    <property type="match status" value="1"/>
</dbReference>
<evidence type="ECO:0000313" key="3">
    <source>
        <dbReference type="Proteomes" id="UP000050872"/>
    </source>
</evidence>
<dbReference type="InterPro" id="IPR009326">
    <property type="entry name" value="DUF984"/>
</dbReference>
<evidence type="ECO:0000259" key="1">
    <source>
        <dbReference type="SMART" id="SM01022"/>
    </source>
</evidence>